<feature type="transmembrane region" description="Helical" evidence="1">
    <location>
        <begin position="158"/>
        <end position="176"/>
    </location>
</feature>
<evidence type="ECO:0000259" key="2">
    <source>
        <dbReference type="Pfam" id="PF14219"/>
    </source>
</evidence>
<evidence type="ECO:0000313" key="3">
    <source>
        <dbReference type="EMBL" id="BFO21320.1"/>
    </source>
</evidence>
<keyword evidence="1" id="KW-0812">Transmembrane</keyword>
<keyword evidence="1" id="KW-1133">Transmembrane helix</keyword>
<dbReference type="EMBL" id="AP035768">
    <property type="protein sequence ID" value="BFO21320.1"/>
    <property type="molecule type" value="Genomic_DNA"/>
</dbReference>
<feature type="domain" description="DUF4328" evidence="2">
    <location>
        <begin position="72"/>
        <end position="222"/>
    </location>
</feature>
<dbReference type="AlphaFoldDB" id="A0AAT9HUQ9"/>
<dbReference type="InterPro" id="IPR025565">
    <property type="entry name" value="DUF4328"/>
</dbReference>
<feature type="transmembrane region" description="Helical" evidence="1">
    <location>
        <begin position="83"/>
        <end position="102"/>
    </location>
</feature>
<feature type="transmembrane region" description="Helical" evidence="1">
    <location>
        <begin position="197"/>
        <end position="219"/>
    </location>
</feature>
<keyword evidence="1" id="KW-0472">Membrane</keyword>
<feature type="transmembrane region" description="Helical" evidence="1">
    <location>
        <begin position="114"/>
        <end position="134"/>
    </location>
</feature>
<evidence type="ECO:0000256" key="1">
    <source>
        <dbReference type="SAM" id="Phobius"/>
    </source>
</evidence>
<feature type="transmembrane region" description="Helical" evidence="1">
    <location>
        <begin position="30"/>
        <end position="53"/>
    </location>
</feature>
<accession>A0AAT9HUQ9</accession>
<name>A0AAT9HUQ9_9ACTN</name>
<reference evidence="3" key="2">
    <citation type="submission" date="2024-07" db="EMBL/GenBank/DDBJ databases">
        <title>Streptomyces haneummycinica sp. nov., a new antibiotic-producing actinobacterium isolated from marine sediment.</title>
        <authorList>
            <person name="Uemura M."/>
            <person name="Hamada M."/>
            <person name="Hirano S."/>
            <person name="Kobayashi K."/>
            <person name="Ohshiro T."/>
            <person name="Kobayashi T."/>
            <person name="Terahara T."/>
        </authorList>
    </citation>
    <scope>NUCLEOTIDE SEQUENCE</scope>
    <source>
        <strain evidence="3">KM77-8</strain>
    </source>
</reference>
<sequence length="240" mass="26260">MGAFVMLESSGGLRPLSALPSSVPPASRGLLTAVVAAFAAVAVCDLFAVYTGVRLRGVLDEDMTASNSNFTSAYSLYERAGRFQVFTTVLCGVLFITWFFLMRRRTGLMAPDQFRMGSGWAIGAWFVPVANLWLPYRVALDMWGACSPLPTGEESRHVPIWPVNLWWGLFAGTALLGRYAAWRLDRDDSLAEFQGSVSLYLAVDLLYAVTAGAAALFAVRLTALQRLKATENPYWTPSGR</sequence>
<reference evidence="3" key="1">
    <citation type="submission" date="2024-06" db="EMBL/GenBank/DDBJ databases">
        <authorList>
            <consortium name="consrtm"/>
            <person name="Uemura M."/>
            <person name="Terahara T."/>
        </authorList>
    </citation>
    <scope>NUCLEOTIDE SEQUENCE</scope>
    <source>
        <strain evidence="3">KM77-8</strain>
    </source>
</reference>
<protein>
    <recommendedName>
        <fullName evidence="2">DUF4328 domain-containing protein</fullName>
    </recommendedName>
</protein>
<gene>
    <name evidence="3" type="ORF">SHKM778_77080</name>
</gene>
<dbReference type="Pfam" id="PF14219">
    <property type="entry name" value="DUF4328"/>
    <property type="match status" value="1"/>
</dbReference>
<organism evidence="3">
    <name type="scientific">Streptomyces haneummycinicus</name>
    <dbReference type="NCBI Taxonomy" id="3074435"/>
    <lineage>
        <taxon>Bacteria</taxon>
        <taxon>Bacillati</taxon>
        <taxon>Actinomycetota</taxon>
        <taxon>Actinomycetes</taxon>
        <taxon>Kitasatosporales</taxon>
        <taxon>Streptomycetaceae</taxon>
        <taxon>Streptomyces</taxon>
    </lineage>
</organism>
<proteinExistence type="predicted"/>